<protein>
    <recommendedName>
        <fullName evidence="2">Heterokaryon incompatibility domain-containing protein</fullName>
    </recommendedName>
</protein>
<evidence type="ECO:0000313" key="4">
    <source>
        <dbReference type="Proteomes" id="UP001287356"/>
    </source>
</evidence>
<reference evidence="3" key="1">
    <citation type="journal article" date="2023" name="Mol. Phylogenet. Evol.">
        <title>Genome-scale phylogeny and comparative genomics of the fungal order Sordariales.</title>
        <authorList>
            <person name="Hensen N."/>
            <person name="Bonometti L."/>
            <person name="Westerberg I."/>
            <person name="Brannstrom I.O."/>
            <person name="Guillou S."/>
            <person name="Cros-Aarteil S."/>
            <person name="Calhoun S."/>
            <person name="Haridas S."/>
            <person name="Kuo A."/>
            <person name="Mondo S."/>
            <person name="Pangilinan J."/>
            <person name="Riley R."/>
            <person name="LaButti K."/>
            <person name="Andreopoulos B."/>
            <person name="Lipzen A."/>
            <person name="Chen C."/>
            <person name="Yan M."/>
            <person name="Daum C."/>
            <person name="Ng V."/>
            <person name="Clum A."/>
            <person name="Steindorff A."/>
            <person name="Ohm R.A."/>
            <person name="Martin F."/>
            <person name="Silar P."/>
            <person name="Natvig D.O."/>
            <person name="Lalanne C."/>
            <person name="Gautier V."/>
            <person name="Ament-Velasquez S.L."/>
            <person name="Kruys A."/>
            <person name="Hutchinson M.I."/>
            <person name="Powell A.J."/>
            <person name="Barry K."/>
            <person name="Miller A.N."/>
            <person name="Grigoriev I.V."/>
            <person name="Debuchy R."/>
            <person name="Gladieux P."/>
            <person name="Hiltunen Thoren M."/>
            <person name="Johannesson H."/>
        </authorList>
    </citation>
    <scope>NUCLEOTIDE SEQUENCE</scope>
    <source>
        <strain evidence="3">CBS 958.72</strain>
    </source>
</reference>
<evidence type="ECO:0000259" key="2">
    <source>
        <dbReference type="Pfam" id="PF06985"/>
    </source>
</evidence>
<dbReference type="PANTHER" id="PTHR33112:SF9">
    <property type="entry name" value="HETEROKARYON INCOMPATIBILITY DOMAIN-CONTAINING PROTEIN"/>
    <property type="match status" value="1"/>
</dbReference>
<gene>
    <name evidence="3" type="ORF">B0T24DRAFT_689159</name>
</gene>
<organism evidence="3 4">
    <name type="scientific">Lasiosphaeria ovina</name>
    <dbReference type="NCBI Taxonomy" id="92902"/>
    <lineage>
        <taxon>Eukaryota</taxon>
        <taxon>Fungi</taxon>
        <taxon>Dikarya</taxon>
        <taxon>Ascomycota</taxon>
        <taxon>Pezizomycotina</taxon>
        <taxon>Sordariomycetes</taxon>
        <taxon>Sordariomycetidae</taxon>
        <taxon>Sordariales</taxon>
        <taxon>Lasiosphaeriaceae</taxon>
        <taxon>Lasiosphaeria</taxon>
    </lineage>
</organism>
<sequence>MKTSIESKPEDEGNPRLSEEPTTAGKVSTRAICENCRNLNPDDPEFGDLFLSLLQFIYNAAASMVPSFASGSQIHASVKPLPKHDRIDLSFGGRLSMQIYSCRSTPQLFRGCRSPHEPWADLTDTSSDDSFEFVLNCLQHCKQNHPKCSQRSPTFQPSRLIRCADINGQYVALSYCWGSANFFKMTRANIYRLKQGFSLSDLPRTLQGAIRVTRQLGVSYIWIDALCIIQGFLNLKRNPVRITRTRPGGDGVMTVLVAHLQNDWSPVMGTQDGDFDPVQKRGWWFQEEILSRRFVAFSRHEIQWSCRTESGCQCRLLDRGPRAIPHTQSLPDDPFRFWAEMLPFYTQRSLRFPSDVLPGISGLAREIQRITSTDYVAGIWLHDLKRSLDWKPQDDITACPSTYRAPSFSWASIDSPIFMRTAADFRPGVASVVSWDVQPRGQGPFGEVKYASLTLSGFVCVATITRKPESFSGFEYRVAIADRSAVLDEDTYLVKFQTKDLVGRGGWSVRRSQEEVKQSHEQWGPGVAVQALCLSVEETAVEFLVLGQCPYDVTKLERIGTAIFTTAISSFKDFAGECLKSKIAPSIFLRARPEIVELPIYISILVGGTGGTGLLVKISV</sequence>
<dbReference type="Proteomes" id="UP001287356">
    <property type="component" value="Unassembled WGS sequence"/>
</dbReference>
<feature type="compositionally biased region" description="Basic and acidic residues" evidence="1">
    <location>
        <begin position="1"/>
        <end position="19"/>
    </location>
</feature>
<dbReference type="Pfam" id="PF06985">
    <property type="entry name" value="HET"/>
    <property type="match status" value="1"/>
</dbReference>
<evidence type="ECO:0000256" key="1">
    <source>
        <dbReference type="SAM" id="MobiDB-lite"/>
    </source>
</evidence>
<dbReference type="EMBL" id="JAULSN010000001">
    <property type="protein sequence ID" value="KAK3384147.1"/>
    <property type="molecule type" value="Genomic_DNA"/>
</dbReference>
<dbReference type="InterPro" id="IPR010730">
    <property type="entry name" value="HET"/>
</dbReference>
<reference evidence="3" key="2">
    <citation type="submission" date="2023-06" db="EMBL/GenBank/DDBJ databases">
        <authorList>
            <consortium name="Lawrence Berkeley National Laboratory"/>
            <person name="Haridas S."/>
            <person name="Hensen N."/>
            <person name="Bonometti L."/>
            <person name="Westerberg I."/>
            <person name="Brannstrom I.O."/>
            <person name="Guillou S."/>
            <person name="Cros-Aarteil S."/>
            <person name="Calhoun S."/>
            <person name="Kuo A."/>
            <person name="Mondo S."/>
            <person name="Pangilinan J."/>
            <person name="Riley R."/>
            <person name="Labutti K."/>
            <person name="Andreopoulos B."/>
            <person name="Lipzen A."/>
            <person name="Chen C."/>
            <person name="Yanf M."/>
            <person name="Daum C."/>
            <person name="Ng V."/>
            <person name="Clum A."/>
            <person name="Steindorff A."/>
            <person name="Ohm R."/>
            <person name="Martin F."/>
            <person name="Silar P."/>
            <person name="Natvig D."/>
            <person name="Lalanne C."/>
            <person name="Gautier V."/>
            <person name="Ament-Velasquez S.L."/>
            <person name="Kruys A."/>
            <person name="Hutchinson M.I."/>
            <person name="Powell A.J."/>
            <person name="Barry K."/>
            <person name="Miller A.N."/>
            <person name="Grigoriev I.V."/>
            <person name="Debuchy R."/>
            <person name="Gladieux P."/>
            <person name="Thoren M.H."/>
            <person name="Johannesson H."/>
        </authorList>
    </citation>
    <scope>NUCLEOTIDE SEQUENCE</scope>
    <source>
        <strain evidence="3">CBS 958.72</strain>
    </source>
</reference>
<evidence type="ECO:0000313" key="3">
    <source>
        <dbReference type="EMBL" id="KAK3384147.1"/>
    </source>
</evidence>
<dbReference type="PANTHER" id="PTHR33112">
    <property type="entry name" value="DOMAIN PROTEIN, PUTATIVE-RELATED"/>
    <property type="match status" value="1"/>
</dbReference>
<keyword evidence="4" id="KW-1185">Reference proteome</keyword>
<comment type="caution">
    <text evidence="3">The sequence shown here is derived from an EMBL/GenBank/DDBJ whole genome shotgun (WGS) entry which is preliminary data.</text>
</comment>
<accession>A0AAE0NMA0</accession>
<proteinExistence type="predicted"/>
<feature type="domain" description="Heterokaryon incompatibility" evidence="2">
    <location>
        <begin position="170"/>
        <end position="231"/>
    </location>
</feature>
<feature type="region of interest" description="Disordered" evidence="1">
    <location>
        <begin position="1"/>
        <end position="26"/>
    </location>
</feature>
<name>A0AAE0NMA0_9PEZI</name>
<dbReference type="AlphaFoldDB" id="A0AAE0NMA0"/>